<dbReference type="Gene3D" id="1.10.565.10">
    <property type="entry name" value="Retinoid X Receptor"/>
    <property type="match status" value="1"/>
</dbReference>
<dbReference type="PROSITE" id="PS51030">
    <property type="entry name" value="NUCLEAR_REC_DBD_2"/>
    <property type="match status" value="1"/>
</dbReference>
<evidence type="ECO:0000256" key="1">
    <source>
        <dbReference type="ARBA" id="ARBA00022723"/>
    </source>
</evidence>
<dbReference type="PANTHER" id="PTHR24083">
    <property type="entry name" value="NUCLEAR HORMONE RECEPTOR"/>
    <property type="match status" value="1"/>
</dbReference>
<dbReference type="SUPFAM" id="SSF48508">
    <property type="entry name" value="Nuclear receptor ligand-binding domain"/>
    <property type="match status" value="1"/>
</dbReference>
<name>A0A915JNQ7_ROMCU</name>
<dbReference type="SMART" id="SM00399">
    <property type="entry name" value="ZnF_C4"/>
    <property type="match status" value="1"/>
</dbReference>
<accession>A0A915JNQ7</accession>
<dbReference type="InterPro" id="IPR013088">
    <property type="entry name" value="Znf_NHR/GATA"/>
</dbReference>
<dbReference type="GO" id="GO:0008270">
    <property type="term" value="F:zinc ion binding"/>
    <property type="evidence" value="ECO:0007669"/>
    <property type="project" value="UniProtKB-KW"/>
</dbReference>
<dbReference type="InterPro" id="IPR000536">
    <property type="entry name" value="Nucl_hrmn_rcpt_lig-bd"/>
</dbReference>
<dbReference type="PROSITE" id="PS51843">
    <property type="entry name" value="NR_LBD"/>
    <property type="match status" value="1"/>
</dbReference>
<dbReference type="AlphaFoldDB" id="A0A915JNQ7"/>
<evidence type="ECO:0000256" key="7">
    <source>
        <dbReference type="ARBA" id="ARBA00023170"/>
    </source>
</evidence>
<dbReference type="InterPro" id="IPR001723">
    <property type="entry name" value="Nuclear_hrmn_rcpt"/>
</dbReference>
<sequence>MQSIRRNLNYNCKEGGDCVVDVARRNQCQACRFKKCLEAKMNRDAVQHERMSSHGHYKRLYDQSLEKNLERKFAYQQQGVWENVGETMLMPVVSSYNPWISNFRVQQRSLVLKNSEDDRKSEDNTTNPKALPKVSKNSELFTIENLTSSKPLLLMKSATDERAHSTHAQYILEESKLWSANFLSSLCDLALADISKLARVSLGGVFLVTYVENNSKRMDEIFLPKYANFDDNLTTIEIAVNLMLSLNMTRAEFDALKAILVLKYDLEGLQNPQIVRKIQIEFVQKLCNGRSSLVPNDRSAANLRASKIMLILPLLWSINVDTISAILT</sequence>
<keyword evidence="6" id="KW-0804">Transcription</keyword>
<keyword evidence="11" id="KW-1185">Reference proteome</keyword>
<evidence type="ECO:0000256" key="2">
    <source>
        <dbReference type="ARBA" id="ARBA00022771"/>
    </source>
</evidence>
<reference evidence="12" key="1">
    <citation type="submission" date="2022-11" db="UniProtKB">
        <authorList>
            <consortium name="WormBaseParasite"/>
        </authorList>
    </citation>
    <scope>IDENTIFICATION</scope>
</reference>
<evidence type="ECO:0000256" key="6">
    <source>
        <dbReference type="ARBA" id="ARBA00023163"/>
    </source>
</evidence>
<dbReference type="InterPro" id="IPR001628">
    <property type="entry name" value="Znf_hrmn_rcpt"/>
</dbReference>
<dbReference type="GO" id="GO:0003700">
    <property type="term" value="F:DNA-binding transcription factor activity"/>
    <property type="evidence" value="ECO:0007669"/>
    <property type="project" value="InterPro"/>
</dbReference>
<dbReference type="SUPFAM" id="SSF57716">
    <property type="entry name" value="Glucocorticoid receptor-like (DNA-binding domain)"/>
    <property type="match status" value="1"/>
</dbReference>
<feature type="domain" description="Nuclear receptor" evidence="9">
    <location>
        <begin position="1"/>
        <end position="48"/>
    </location>
</feature>
<evidence type="ECO:0000313" key="12">
    <source>
        <dbReference type="WBParaSite" id="nRc.2.0.1.t27733-RA"/>
    </source>
</evidence>
<evidence type="ECO:0000259" key="10">
    <source>
        <dbReference type="PROSITE" id="PS51843"/>
    </source>
</evidence>
<dbReference type="WBParaSite" id="nRc.2.0.1.t27733-RA">
    <property type="protein sequence ID" value="nRc.2.0.1.t27733-RA"/>
    <property type="gene ID" value="nRc.2.0.1.g27733"/>
</dbReference>
<evidence type="ECO:0000256" key="5">
    <source>
        <dbReference type="ARBA" id="ARBA00023125"/>
    </source>
</evidence>
<keyword evidence="1" id="KW-0479">Metal-binding</keyword>
<evidence type="ECO:0000256" key="8">
    <source>
        <dbReference type="ARBA" id="ARBA00023242"/>
    </source>
</evidence>
<keyword evidence="2" id="KW-0863">Zinc-finger</keyword>
<feature type="domain" description="NR LBD" evidence="10">
    <location>
        <begin position="138"/>
        <end position="328"/>
    </location>
</feature>
<evidence type="ECO:0000313" key="11">
    <source>
        <dbReference type="Proteomes" id="UP000887565"/>
    </source>
</evidence>
<keyword evidence="4" id="KW-0805">Transcription regulation</keyword>
<dbReference type="Gene3D" id="3.30.50.10">
    <property type="entry name" value="Erythroid Transcription Factor GATA-1, subunit A"/>
    <property type="match status" value="1"/>
</dbReference>
<dbReference type="GO" id="GO:0043565">
    <property type="term" value="F:sequence-specific DNA binding"/>
    <property type="evidence" value="ECO:0007669"/>
    <property type="project" value="InterPro"/>
</dbReference>
<dbReference type="Proteomes" id="UP000887565">
    <property type="component" value="Unplaced"/>
</dbReference>
<evidence type="ECO:0000259" key="9">
    <source>
        <dbReference type="PROSITE" id="PS51030"/>
    </source>
</evidence>
<protein>
    <submittedName>
        <fullName evidence="12">Uncharacterized protein</fullName>
    </submittedName>
</protein>
<keyword evidence="5" id="KW-0238">DNA-binding</keyword>
<dbReference type="PRINTS" id="PR00398">
    <property type="entry name" value="STRDHORMONER"/>
</dbReference>
<keyword evidence="7" id="KW-0675">Receptor</keyword>
<evidence type="ECO:0000256" key="3">
    <source>
        <dbReference type="ARBA" id="ARBA00022833"/>
    </source>
</evidence>
<dbReference type="InterPro" id="IPR035500">
    <property type="entry name" value="NHR-like_dom_sf"/>
</dbReference>
<evidence type="ECO:0000256" key="4">
    <source>
        <dbReference type="ARBA" id="ARBA00023015"/>
    </source>
</evidence>
<dbReference type="Pfam" id="PF00104">
    <property type="entry name" value="Hormone_recep"/>
    <property type="match status" value="1"/>
</dbReference>
<organism evidence="11 12">
    <name type="scientific">Romanomermis culicivorax</name>
    <name type="common">Nematode worm</name>
    <dbReference type="NCBI Taxonomy" id="13658"/>
    <lineage>
        <taxon>Eukaryota</taxon>
        <taxon>Metazoa</taxon>
        <taxon>Ecdysozoa</taxon>
        <taxon>Nematoda</taxon>
        <taxon>Enoplea</taxon>
        <taxon>Dorylaimia</taxon>
        <taxon>Mermithida</taxon>
        <taxon>Mermithoidea</taxon>
        <taxon>Mermithidae</taxon>
        <taxon>Romanomermis</taxon>
    </lineage>
</organism>
<keyword evidence="3" id="KW-0862">Zinc</keyword>
<proteinExistence type="predicted"/>
<dbReference type="InterPro" id="IPR050274">
    <property type="entry name" value="Nuclear_hormone_rcpt_NR2"/>
</dbReference>
<dbReference type="Pfam" id="PF00105">
    <property type="entry name" value="zf-C4"/>
    <property type="match status" value="1"/>
</dbReference>
<keyword evidence="8" id="KW-0539">Nucleus</keyword>